<dbReference type="RefSeq" id="WP_059148576.1">
    <property type="nucleotide sequence ID" value="NZ_LLZJ01000408.1"/>
</dbReference>
<dbReference type="SMART" id="SM00065">
    <property type="entry name" value="GAF"/>
    <property type="match status" value="1"/>
</dbReference>
<dbReference type="PANTHER" id="PTHR33744:SF1">
    <property type="entry name" value="DNA-BINDING TRANSCRIPTIONAL ACTIVATOR ADER"/>
    <property type="match status" value="1"/>
</dbReference>
<dbReference type="InterPro" id="IPR051448">
    <property type="entry name" value="CdaR-like_regulators"/>
</dbReference>
<gene>
    <name evidence="3" type="ORF">ADL28_39190</name>
</gene>
<accession>A0A0X3VJE4</accession>
<evidence type="ECO:0000259" key="2">
    <source>
        <dbReference type="SMART" id="SM00065"/>
    </source>
</evidence>
<dbReference type="InterPro" id="IPR041522">
    <property type="entry name" value="CdaR_GGDEF"/>
</dbReference>
<dbReference type="Gene3D" id="3.30.450.40">
    <property type="match status" value="1"/>
</dbReference>
<dbReference type="Pfam" id="PF17853">
    <property type="entry name" value="GGDEF_2"/>
    <property type="match status" value="1"/>
</dbReference>
<dbReference type="AlphaFoldDB" id="A0A0X3VJE4"/>
<evidence type="ECO:0000256" key="1">
    <source>
        <dbReference type="ARBA" id="ARBA00006754"/>
    </source>
</evidence>
<proteinExistence type="inferred from homology"/>
<dbReference type="Gene3D" id="1.10.10.2840">
    <property type="entry name" value="PucR C-terminal helix-turn-helix domain"/>
    <property type="match status" value="1"/>
</dbReference>
<dbReference type="EMBL" id="LLZJ01000408">
    <property type="protein sequence ID" value="KUL44913.1"/>
    <property type="molecule type" value="Genomic_DNA"/>
</dbReference>
<organism evidence="3 4">
    <name type="scientific">Streptomyces violaceusniger</name>
    <dbReference type="NCBI Taxonomy" id="68280"/>
    <lineage>
        <taxon>Bacteria</taxon>
        <taxon>Bacillati</taxon>
        <taxon>Actinomycetota</taxon>
        <taxon>Actinomycetes</taxon>
        <taxon>Kitasatosporales</taxon>
        <taxon>Streptomycetaceae</taxon>
        <taxon>Streptomyces</taxon>
        <taxon>Streptomyces violaceusniger group</taxon>
    </lineage>
</organism>
<dbReference type="PANTHER" id="PTHR33744">
    <property type="entry name" value="CARBOHYDRATE DIACID REGULATOR"/>
    <property type="match status" value="1"/>
</dbReference>
<dbReference type="InterPro" id="IPR042070">
    <property type="entry name" value="PucR_C-HTH_sf"/>
</dbReference>
<dbReference type="Pfam" id="PF13185">
    <property type="entry name" value="GAF_2"/>
    <property type="match status" value="1"/>
</dbReference>
<evidence type="ECO:0000313" key="4">
    <source>
        <dbReference type="Proteomes" id="UP000053413"/>
    </source>
</evidence>
<comment type="caution">
    <text evidence="3">The sequence shown here is derived from an EMBL/GenBank/DDBJ whole genome shotgun (WGS) entry which is preliminary data.</text>
</comment>
<dbReference type="Pfam" id="PF13556">
    <property type="entry name" value="HTH_30"/>
    <property type="match status" value="1"/>
</dbReference>
<comment type="similarity">
    <text evidence="1">Belongs to the CdaR family.</text>
</comment>
<name>A0A0X3VJE4_STRVO</name>
<dbReference type="SUPFAM" id="SSF55781">
    <property type="entry name" value="GAF domain-like"/>
    <property type="match status" value="1"/>
</dbReference>
<sequence length="624" mass="66570">MQTRSPEGPDPAGPGGAESHTELRRWLEAVQALSTAVSAGHSLREVLDLVADTARALLGFDFCGVLIPDGSGRNLVIKGWSGLSAEYVARVNSDRPVRLHGDGVHHAPSSQAYQSGLPVAVRDIAREPQFTPWGGVAREQGYRSMLSVPLVAGGDVVGTLNSYHSAVHDFTDREVERLTLLANHAAIALTSARMVEELQQLNVSLRRQRDLLTKSERIHQRLLAVALRAGGLDGIVQALAELVSRPVLVEDARGAVLARTGSPSELPGSDVRAALPLEEDPSAPRAPGTGIVRAEGGYIAATVRLAGEVVARVWLPRGAAFSSLDERALEHASIVISLELFRLRTGTEAEHRLRGELLADILNGAAVASRPVTERARRLGHELSHPHVAVVGQLDVATESRRSYAYQRALSLVSELAAGYTPRPLVAMHQGAVVALWPLDSVHTRASAGPAGDTERMEVVASSIRRAMASVPDAEGATVALSGADRRTFLQAYRTARGALNVALRTGRSDTVVTLDDLGVAGLLLQLGDARQLVAFADRTLAAVRQHDLLRGTHLLRTLRVFLDSELNRTKAAQRLSVHPNTVSQRLRRIEMVAGLDLSAPATLVEVSAALTLLDVAEGSHPAG</sequence>
<evidence type="ECO:0000313" key="3">
    <source>
        <dbReference type="EMBL" id="KUL44913.1"/>
    </source>
</evidence>
<dbReference type="Proteomes" id="UP000053413">
    <property type="component" value="Unassembled WGS sequence"/>
</dbReference>
<dbReference type="InterPro" id="IPR025736">
    <property type="entry name" value="PucR_C-HTH_dom"/>
</dbReference>
<protein>
    <submittedName>
        <fullName evidence="3">Diguanylate cyclase</fullName>
    </submittedName>
</protein>
<dbReference type="InterPro" id="IPR029016">
    <property type="entry name" value="GAF-like_dom_sf"/>
</dbReference>
<reference evidence="4" key="1">
    <citation type="submission" date="2015-10" db="EMBL/GenBank/DDBJ databases">
        <authorList>
            <person name="Ju K.-S."/>
            <person name="Doroghazi J.R."/>
            <person name="Metcalf W.W."/>
        </authorList>
    </citation>
    <scope>NUCLEOTIDE SEQUENCE [LARGE SCALE GENOMIC DNA]</scope>
    <source>
        <strain evidence="4">NRRL F-8817</strain>
    </source>
</reference>
<feature type="domain" description="GAF" evidence="2">
    <location>
        <begin position="42"/>
        <end position="199"/>
    </location>
</feature>
<dbReference type="InterPro" id="IPR003018">
    <property type="entry name" value="GAF"/>
</dbReference>
<dbReference type="OrthoDB" id="8026818at2"/>